<dbReference type="Pfam" id="PF00583">
    <property type="entry name" value="Acetyltransf_1"/>
    <property type="match status" value="1"/>
</dbReference>
<dbReference type="KEGG" id="pbk:Back11_06890"/>
<gene>
    <name evidence="3" type="ORF">Back11_06890</name>
</gene>
<dbReference type="CDD" id="cd04301">
    <property type="entry name" value="NAT_SF"/>
    <property type="match status" value="1"/>
</dbReference>
<dbReference type="PROSITE" id="PS51186">
    <property type="entry name" value="GNAT"/>
    <property type="match status" value="1"/>
</dbReference>
<organism evidence="3 4">
    <name type="scientific">Paenibacillus baekrokdamisoli</name>
    <dbReference type="NCBI Taxonomy" id="1712516"/>
    <lineage>
        <taxon>Bacteria</taxon>
        <taxon>Bacillati</taxon>
        <taxon>Bacillota</taxon>
        <taxon>Bacilli</taxon>
        <taxon>Bacillales</taxon>
        <taxon>Paenibacillaceae</taxon>
        <taxon>Paenibacillus</taxon>
    </lineage>
</organism>
<accession>A0A3G9J7V4</accession>
<keyword evidence="4" id="KW-1185">Reference proteome</keyword>
<sequence length="156" mass="17873">MGNIQLRQVMPDHADLAALIQKLDADLLNRYPEGEIFGLNFDDPKINEVEFLVAYSDEVPVGCGAIRPLDHESTELKRFFVEQAFRQQGIAKQILIELETRAKELGFKSIKLEAGAPQPEAIRFYKKHGYYEIDRYGEYVTCESSLCYEKRILEGV</sequence>
<keyword evidence="2" id="KW-0012">Acyltransferase</keyword>
<evidence type="ECO:0000313" key="3">
    <source>
        <dbReference type="EMBL" id="BBH19344.1"/>
    </source>
</evidence>
<dbReference type="OrthoDB" id="67353at2"/>
<dbReference type="PANTHER" id="PTHR43877:SF2">
    <property type="entry name" value="AMINOALKYLPHOSPHONATE N-ACETYLTRANSFERASE-RELATED"/>
    <property type="match status" value="1"/>
</dbReference>
<dbReference type="InterPro" id="IPR050832">
    <property type="entry name" value="Bact_Acetyltransf"/>
</dbReference>
<dbReference type="RefSeq" id="WP_125653700.1">
    <property type="nucleotide sequence ID" value="NZ_AP019308.1"/>
</dbReference>
<name>A0A3G9J7V4_9BACL</name>
<dbReference type="InterPro" id="IPR016181">
    <property type="entry name" value="Acyl_CoA_acyltransferase"/>
</dbReference>
<protein>
    <submittedName>
        <fullName evidence="3">N-acetyltransferase</fullName>
    </submittedName>
</protein>
<evidence type="ECO:0000313" key="4">
    <source>
        <dbReference type="Proteomes" id="UP000275368"/>
    </source>
</evidence>
<proteinExistence type="predicted"/>
<dbReference type="AlphaFoldDB" id="A0A3G9J7V4"/>
<dbReference type="Gene3D" id="3.40.630.30">
    <property type="match status" value="1"/>
</dbReference>
<dbReference type="EMBL" id="AP019308">
    <property type="protein sequence ID" value="BBH19344.1"/>
    <property type="molecule type" value="Genomic_DNA"/>
</dbReference>
<evidence type="ECO:0000256" key="1">
    <source>
        <dbReference type="ARBA" id="ARBA00022679"/>
    </source>
</evidence>
<reference evidence="3 4" key="1">
    <citation type="submission" date="2018-11" db="EMBL/GenBank/DDBJ databases">
        <title>Complete genome sequence of Paenibacillus baekrokdamisoli strain KCTC 33723.</title>
        <authorList>
            <person name="Kang S.W."/>
            <person name="Lee K.C."/>
            <person name="Kim K.K."/>
            <person name="Kim J.S."/>
            <person name="Kim D.S."/>
            <person name="Ko S.H."/>
            <person name="Yang S.H."/>
            <person name="Lee J.S."/>
        </authorList>
    </citation>
    <scope>NUCLEOTIDE SEQUENCE [LARGE SCALE GENOMIC DNA]</scope>
    <source>
        <strain evidence="3 4">KCTC 33723</strain>
    </source>
</reference>
<dbReference type="Proteomes" id="UP000275368">
    <property type="component" value="Chromosome"/>
</dbReference>
<dbReference type="PANTHER" id="PTHR43877">
    <property type="entry name" value="AMINOALKYLPHOSPHONATE N-ACETYLTRANSFERASE-RELATED-RELATED"/>
    <property type="match status" value="1"/>
</dbReference>
<dbReference type="GO" id="GO:0016747">
    <property type="term" value="F:acyltransferase activity, transferring groups other than amino-acyl groups"/>
    <property type="evidence" value="ECO:0007669"/>
    <property type="project" value="InterPro"/>
</dbReference>
<evidence type="ECO:0000256" key="2">
    <source>
        <dbReference type="ARBA" id="ARBA00023315"/>
    </source>
</evidence>
<keyword evidence="1 3" id="KW-0808">Transferase</keyword>
<dbReference type="InterPro" id="IPR000182">
    <property type="entry name" value="GNAT_dom"/>
</dbReference>
<dbReference type="SUPFAM" id="SSF55729">
    <property type="entry name" value="Acyl-CoA N-acyltransferases (Nat)"/>
    <property type="match status" value="1"/>
</dbReference>